<evidence type="ECO:0000313" key="15">
    <source>
        <dbReference type="EMBL" id="GAN55131.1"/>
    </source>
</evidence>
<dbReference type="EMBL" id="BALE01000038">
    <property type="protein sequence ID" value="GAN55131.1"/>
    <property type="molecule type" value="Genomic_DNA"/>
</dbReference>
<dbReference type="HAMAP" id="MF_02019">
    <property type="entry name" value="MurF"/>
    <property type="match status" value="1"/>
</dbReference>
<dbReference type="InterPro" id="IPR013221">
    <property type="entry name" value="Mur_ligase_cen"/>
</dbReference>
<keyword evidence="2 10" id="KW-0436">Ligase</keyword>
<dbReference type="GO" id="GO:0008360">
    <property type="term" value="P:regulation of cell shape"/>
    <property type="evidence" value="ECO:0007669"/>
    <property type="project" value="UniProtKB-KW"/>
</dbReference>
<protein>
    <recommendedName>
        <fullName evidence="10 11">UDP-N-acetylmuramoyl-tripeptide--D-alanyl-D-alanine ligase</fullName>
        <ecNumber evidence="10 11">6.3.2.10</ecNumber>
    </recommendedName>
    <alternativeName>
        <fullName evidence="10">D-alanyl-D-alanine-adding enzyme</fullName>
    </alternativeName>
</protein>
<feature type="domain" description="Mur ligase central" evidence="14">
    <location>
        <begin position="104"/>
        <end position="291"/>
    </location>
</feature>
<feature type="domain" description="Mur ligase N-terminal catalytic" evidence="12">
    <location>
        <begin position="24"/>
        <end position="71"/>
    </location>
</feature>
<evidence type="ECO:0000256" key="4">
    <source>
        <dbReference type="ARBA" id="ARBA00022741"/>
    </source>
</evidence>
<dbReference type="Pfam" id="PF01225">
    <property type="entry name" value="Mur_ligase"/>
    <property type="match status" value="1"/>
</dbReference>
<evidence type="ECO:0000256" key="8">
    <source>
        <dbReference type="ARBA" id="ARBA00023306"/>
    </source>
</evidence>
<accession>A0A0D6MNV5</accession>
<dbReference type="STRING" id="1231623.Tasa_038_112"/>
<evidence type="ECO:0000256" key="2">
    <source>
        <dbReference type="ARBA" id="ARBA00022598"/>
    </source>
</evidence>
<keyword evidence="7 10" id="KW-0573">Peptidoglycan synthesis</keyword>
<evidence type="ECO:0000256" key="5">
    <source>
        <dbReference type="ARBA" id="ARBA00022840"/>
    </source>
</evidence>
<comment type="subcellular location">
    <subcellularLocation>
        <location evidence="10 11">Cytoplasm</location>
    </subcellularLocation>
</comment>
<dbReference type="InterPro" id="IPR036615">
    <property type="entry name" value="Mur_ligase_C_dom_sf"/>
</dbReference>
<dbReference type="GO" id="GO:0008766">
    <property type="term" value="F:UDP-N-acetylmuramoylalanyl-D-glutamyl-2,6-diaminopimelate-D-alanyl-D-alanine ligase activity"/>
    <property type="evidence" value="ECO:0007669"/>
    <property type="project" value="RHEA"/>
</dbReference>
<dbReference type="Gene3D" id="3.40.1390.10">
    <property type="entry name" value="MurE/MurF, N-terminal domain"/>
    <property type="match status" value="1"/>
</dbReference>
<dbReference type="UniPathway" id="UPA00219"/>
<keyword evidence="6 10" id="KW-0133">Cell shape</keyword>
<evidence type="ECO:0000256" key="9">
    <source>
        <dbReference type="ARBA" id="ARBA00023316"/>
    </source>
</evidence>
<dbReference type="InterPro" id="IPR035911">
    <property type="entry name" value="MurE/MurF_N"/>
</dbReference>
<proteinExistence type="inferred from homology"/>
<keyword evidence="3 10" id="KW-0132">Cell division</keyword>
<dbReference type="SUPFAM" id="SSF53244">
    <property type="entry name" value="MurD-like peptide ligases, peptide-binding domain"/>
    <property type="match status" value="1"/>
</dbReference>
<evidence type="ECO:0000259" key="13">
    <source>
        <dbReference type="Pfam" id="PF02875"/>
    </source>
</evidence>
<organism evidence="15 16">
    <name type="scientific">Tanticharoenia sakaeratensis NBRC 103193</name>
    <dbReference type="NCBI Taxonomy" id="1231623"/>
    <lineage>
        <taxon>Bacteria</taxon>
        <taxon>Pseudomonadati</taxon>
        <taxon>Pseudomonadota</taxon>
        <taxon>Alphaproteobacteria</taxon>
        <taxon>Acetobacterales</taxon>
        <taxon>Acetobacteraceae</taxon>
        <taxon>Tanticharoenia</taxon>
    </lineage>
</organism>
<sequence>MNTLWTSHDLRAATGGRLDADVSVTGVSIDTRTIMPGDLFIALVGERDGHDHVADAFAKGAACALVHRADMRDPRCLLVGDTMTALVALACYARARFSGRVVAVTGSVGKTTTKDMLGVALSAYGPTHASVASYNNHWGVPLTLARLPEDAAYCISEIGMNHAGEIAPLATLVRPDVAVITTVGSSHIGNMGSIGAIAAEKASLFSALGPNGIAIIPDDAPCEDILAAAAAHVMLERAGTSDAATNRAINVSCDETGSTFVFADPDETLAVRLNEPGEHLVRNAVSALAVVHALGLDPHAAAAALAEWSPGAGRGLRRPILDGTAILLDESYNASVLSVRASLRTLALLPATRRIAVLGDMLEMGDFADEAHRSLASDLVASADLVFCCGTQMKALFDCLPDRVRAGYAPDSAALAPMVRATLAAGDCVLVKGSLGSRMARVVAALDTAKAAA</sequence>
<dbReference type="GO" id="GO:0051301">
    <property type="term" value="P:cell division"/>
    <property type="evidence" value="ECO:0007669"/>
    <property type="project" value="UniProtKB-KW"/>
</dbReference>
<dbReference type="GO" id="GO:0005524">
    <property type="term" value="F:ATP binding"/>
    <property type="evidence" value="ECO:0007669"/>
    <property type="project" value="UniProtKB-UniRule"/>
</dbReference>
<name>A0A0D6MNV5_9PROT</name>
<dbReference type="GO" id="GO:0005737">
    <property type="term" value="C:cytoplasm"/>
    <property type="evidence" value="ECO:0007669"/>
    <property type="project" value="UniProtKB-SubCell"/>
</dbReference>
<dbReference type="GO" id="GO:0071555">
    <property type="term" value="P:cell wall organization"/>
    <property type="evidence" value="ECO:0007669"/>
    <property type="project" value="UniProtKB-KW"/>
</dbReference>
<dbReference type="Gene3D" id="3.90.190.20">
    <property type="entry name" value="Mur ligase, C-terminal domain"/>
    <property type="match status" value="1"/>
</dbReference>
<dbReference type="InterPro" id="IPR000713">
    <property type="entry name" value="Mur_ligase_N"/>
</dbReference>
<keyword evidence="8 10" id="KW-0131">Cell cycle</keyword>
<dbReference type="GO" id="GO:0047480">
    <property type="term" value="F:UDP-N-acetylmuramoyl-tripeptide-D-alanyl-D-alanine ligase activity"/>
    <property type="evidence" value="ECO:0007669"/>
    <property type="project" value="UniProtKB-UniRule"/>
</dbReference>
<evidence type="ECO:0000259" key="14">
    <source>
        <dbReference type="Pfam" id="PF08245"/>
    </source>
</evidence>
<keyword evidence="16" id="KW-1185">Reference proteome</keyword>
<dbReference type="InterPro" id="IPR036565">
    <property type="entry name" value="Mur-like_cat_sf"/>
</dbReference>
<reference evidence="15 16" key="1">
    <citation type="submission" date="2012-10" db="EMBL/GenBank/DDBJ databases">
        <title>Genome sequencing of Tanticharoenia sakaeratensis NBRC 103193.</title>
        <authorList>
            <person name="Azuma Y."/>
            <person name="Hadano H."/>
            <person name="Hirakawa H."/>
            <person name="Matsushita K."/>
        </authorList>
    </citation>
    <scope>NUCLEOTIDE SEQUENCE [LARGE SCALE GENOMIC DNA]</scope>
    <source>
        <strain evidence="15 16">NBRC 103193</strain>
    </source>
</reference>
<evidence type="ECO:0000256" key="3">
    <source>
        <dbReference type="ARBA" id="ARBA00022618"/>
    </source>
</evidence>
<dbReference type="InterPro" id="IPR004101">
    <property type="entry name" value="Mur_ligase_C"/>
</dbReference>
<dbReference type="Pfam" id="PF02875">
    <property type="entry name" value="Mur_ligase_C"/>
    <property type="match status" value="1"/>
</dbReference>
<keyword evidence="5 10" id="KW-0067">ATP-binding</keyword>
<keyword evidence="1 10" id="KW-0963">Cytoplasm</keyword>
<dbReference type="OrthoDB" id="9800958at2"/>
<comment type="similarity">
    <text evidence="10">Belongs to the MurCDEF family. MurF subfamily.</text>
</comment>
<evidence type="ECO:0000256" key="7">
    <source>
        <dbReference type="ARBA" id="ARBA00022984"/>
    </source>
</evidence>
<dbReference type="Proteomes" id="UP000032679">
    <property type="component" value="Unassembled WGS sequence"/>
</dbReference>
<evidence type="ECO:0000256" key="6">
    <source>
        <dbReference type="ARBA" id="ARBA00022960"/>
    </source>
</evidence>
<dbReference type="GO" id="GO:0009252">
    <property type="term" value="P:peptidoglycan biosynthetic process"/>
    <property type="evidence" value="ECO:0007669"/>
    <property type="project" value="UniProtKB-UniRule"/>
</dbReference>
<dbReference type="InterPro" id="IPR005863">
    <property type="entry name" value="UDP-N-AcMur_synth"/>
</dbReference>
<dbReference type="EC" id="6.3.2.10" evidence="10 11"/>
<dbReference type="PANTHER" id="PTHR43024:SF1">
    <property type="entry name" value="UDP-N-ACETYLMURAMOYL-TRIPEPTIDE--D-ALANYL-D-ALANINE LIGASE"/>
    <property type="match status" value="1"/>
</dbReference>
<dbReference type="AlphaFoldDB" id="A0A0D6MNV5"/>
<evidence type="ECO:0000313" key="16">
    <source>
        <dbReference type="Proteomes" id="UP000032679"/>
    </source>
</evidence>
<comment type="catalytic activity">
    <reaction evidence="10 11">
        <text>D-alanyl-D-alanine + UDP-N-acetyl-alpha-D-muramoyl-L-alanyl-gamma-D-glutamyl-meso-2,6-diaminopimelate + ATP = UDP-N-acetyl-alpha-D-muramoyl-L-alanyl-gamma-D-glutamyl-meso-2,6-diaminopimeloyl-D-alanyl-D-alanine + ADP + phosphate + H(+)</text>
        <dbReference type="Rhea" id="RHEA:28374"/>
        <dbReference type="ChEBI" id="CHEBI:15378"/>
        <dbReference type="ChEBI" id="CHEBI:30616"/>
        <dbReference type="ChEBI" id="CHEBI:43474"/>
        <dbReference type="ChEBI" id="CHEBI:57822"/>
        <dbReference type="ChEBI" id="CHEBI:61386"/>
        <dbReference type="ChEBI" id="CHEBI:83905"/>
        <dbReference type="ChEBI" id="CHEBI:456216"/>
        <dbReference type="EC" id="6.3.2.10"/>
    </reaction>
</comment>
<dbReference type="Gene3D" id="3.40.1190.10">
    <property type="entry name" value="Mur-like, catalytic domain"/>
    <property type="match status" value="1"/>
</dbReference>
<dbReference type="SUPFAM" id="SSF53623">
    <property type="entry name" value="MurD-like peptide ligases, catalytic domain"/>
    <property type="match status" value="1"/>
</dbReference>
<dbReference type="RefSeq" id="WP_048849987.1">
    <property type="nucleotide sequence ID" value="NZ_BALE01000038.1"/>
</dbReference>
<dbReference type="PANTHER" id="PTHR43024">
    <property type="entry name" value="UDP-N-ACETYLMURAMOYL-TRIPEPTIDE--D-ALANYL-D-ALANINE LIGASE"/>
    <property type="match status" value="1"/>
</dbReference>
<evidence type="ECO:0000256" key="11">
    <source>
        <dbReference type="RuleBase" id="RU004136"/>
    </source>
</evidence>
<evidence type="ECO:0000256" key="1">
    <source>
        <dbReference type="ARBA" id="ARBA00022490"/>
    </source>
</evidence>
<feature type="domain" description="Mur ligase C-terminal" evidence="13">
    <location>
        <begin position="331"/>
        <end position="434"/>
    </location>
</feature>
<comment type="function">
    <text evidence="10 11">Involved in cell wall formation. Catalyzes the final step in the synthesis of UDP-N-acetylmuramoyl-pentapeptide, the precursor of murein.</text>
</comment>
<keyword evidence="9 10" id="KW-0961">Cell wall biogenesis/degradation</keyword>
<comment type="caution">
    <text evidence="15">The sequence shown here is derived from an EMBL/GenBank/DDBJ whole genome shotgun (WGS) entry which is preliminary data.</text>
</comment>
<feature type="binding site" evidence="10">
    <location>
        <begin position="106"/>
        <end position="112"/>
    </location>
    <ligand>
        <name>ATP</name>
        <dbReference type="ChEBI" id="CHEBI:30616"/>
    </ligand>
</feature>
<dbReference type="Pfam" id="PF08245">
    <property type="entry name" value="Mur_ligase_M"/>
    <property type="match status" value="1"/>
</dbReference>
<dbReference type="SUPFAM" id="SSF63418">
    <property type="entry name" value="MurE/MurF N-terminal domain"/>
    <property type="match status" value="1"/>
</dbReference>
<dbReference type="NCBIfam" id="TIGR01143">
    <property type="entry name" value="murF"/>
    <property type="match status" value="1"/>
</dbReference>
<keyword evidence="4 10" id="KW-0547">Nucleotide-binding</keyword>
<comment type="pathway">
    <text evidence="10 11">Cell wall biogenesis; peptidoglycan biosynthesis.</text>
</comment>
<gene>
    <name evidence="10" type="primary">murF</name>
    <name evidence="15" type="ORF">Tasa_038_112</name>
</gene>
<evidence type="ECO:0000259" key="12">
    <source>
        <dbReference type="Pfam" id="PF01225"/>
    </source>
</evidence>
<dbReference type="InterPro" id="IPR051046">
    <property type="entry name" value="MurCDEF_CellWall_CoF430Synth"/>
</dbReference>
<evidence type="ECO:0000256" key="10">
    <source>
        <dbReference type="HAMAP-Rule" id="MF_02019"/>
    </source>
</evidence>